<dbReference type="PRINTS" id="PR00344">
    <property type="entry name" value="BCTRLSENSOR"/>
</dbReference>
<evidence type="ECO:0000256" key="2">
    <source>
        <dbReference type="ARBA" id="ARBA00012438"/>
    </source>
</evidence>
<dbReference type="EC" id="2.7.13.3" evidence="2"/>
<keyword evidence="5" id="KW-0902">Two-component regulatory system</keyword>
<dbReference type="InterPro" id="IPR050736">
    <property type="entry name" value="Sensor_HK_Regulatory"/>
</dbReference>
<dbReference type="Pfam" id="PF02518">
    <property type="entry name" value="HATPase_c"/>
    <property type="match status" value="1"/>
</dbReference>
<dbReference type="PANTHER" id="PTHR43711:SF1">
    <property type="entry name" value="HISTIDINE KINASE 1"/>
    <property type="match status" value="1"/>
</dbReference>
<dbReference type="InterPro" id="IPR003594">
    <property type="entry name" value="HATPase_dom"/>
</dbReference>
<dbReference type="InterPro" id="IPR004358">
    <property type="entry name" value="Sig_transdc_His_kin-like_C"/>
</dbReference>
<evidence type="ECO:0000256" key="4">
    <source>
        <dbReference type="ARBA" id="ARBA00022777"/>
    </source>
</evidence>
<keyword evidence="4 7" id="KW-0418">Kinase</keyword>
<sequence>MQGEFFSKQLDLSALLHEVSNDYRGALILLNQLIEGTYGQSLEEIRPFLLALRDTHDRGISLLEANKVKEVRAISVTQFDMLALLQKTYDLFNPIAQCHSLKLHFSSQVTYKHGTQVRGESIGIDRMLSNLVSNAIKYTSRGEIFLRLLNQGDDLIVEIEDTGCGIPTEQLSNIFIPFWRSPNSSHRVGGKGLGLYIALSVAHTHELDIKVDSIPEQGTKFTIIFPYKENGIYGVDDSMLPKSHRRQDALPI</sequence>
<protein>
    <recommendedName>
        <fullName evidence="2">histidine kinase</fullName>
        <ecNumber evidence="2">2.7.13.3</ecNumber>
    </recommendedName>
</protein>
<dbReference type="EMBL" id="JACJSG010000066">
    <property type="protein sequence ID" value="MBD2505001.1"/>
    <property type="molecule type" value="Genomic_DNA"/>
</dbReference>
<feature type="domain" description="Histidine kinase" evidence="6">
    <location>
        <begin position="14"/>
        <end position="229"/>
    </location>
</feature>
<dbReference type="InterPro" id="IPR036890">
    <property type="entry name" value="HATPase_C_sf"/>
</dbReference>
<evidence type="ECO:0000256" key="3">
    <source>
        <dbReference type="ARBA" id="ARBA00022679"/>
    </source>
</evidence>
<proteinExistence type="predicted"/>
<keyword evidence="8" id="KW-1185">Reference proteome</keyword>
<dbReference type="Proteomes" id="UP000661112">
    <property type="component" value="Unassembled WGS sequence"/>
</dbReference>
<evidence type="ECO:0000313" key="8">
    <source>
        <dbReference type="Proteomes" id="UP000661112"/>
    </source>
</evidence>
<organism evidence="7 8">
    <name type="scientific">Anabaena azotica FACHB-119</name>
    <dbReference type="NCBI Taxonomy" id="947527"/>
    <lineage>
        <taxon>Bacteria</taxon>
        <taxon>Bacillati</taxon>
        <taxon>Cyanobacteriota</taxon>
        <taxon>Cyanophyceae</taxon>
        <taxon>Nostocales</taxon>
        <taxon>Nostocaceae</taxon>
        <taxon>Anabaena</taxon>
        <taxon>Anabaena azotica</taxon>
    </lineage>
</organism>
<accession>A0ABR8DEE5</accession>
<reference evidence="7 8" key="1">
    <citation type="journal article" date="2020" name="ISME J.">
        <title>Comparative genomics reveals insights into cyanobacterial evolution and habitat adaptation.</title>
        <authorList>
            <person name="Chen M.Y."/>
            <person name="Teng W.K."/>
            <person name="Zhao L."/>
            <person name="Hu C.X."/>
            <person name="Zhou Y.K."/>
            <person name="Han B.P."/>
            <person name="Song L.R."/>
            <person name="Shu W.S."/>
        </authorList>
    </citation>
    <scope>NUCLEOTIDE SEQUENCE [LARGE SCALE GENOMIC DNA]</scope>
    <source>
        <strain evidence="7 8">FACHB-119</strain>
    </source>
</reference>
<comment type="catalytic activity">
    <reaction evidence="1">
        <text>ATP + protein L-histidine = ADP + protein N-phospho-L-histidine.</text>
        <dbReference type="EC" id="2.7.13.3"/>
    </reaction>
</comment>
<dbReference type="GO" id="GO:0016301">
    <property type="term" value="F:kinase activity"/>
    <property type="evidence" value="ECO:0007669"/>
    <property type="project" value="UniProtKB-KW"/>
</dbReference>
<dbReference type="Gene3D" id="3.30.565.10">
    <property type="entry name" value="Histidine kinase-like ATPase, C-terminal domain"/>
    <property type="match status" value="1"/>
</dbReference>
<dbReference type="RefSeq" id="WP_190479378.1">
    <property type="nucleotide sequence ID" value="NZ_JACJSG010000066.1"/>
</dbReference>
<gene>
    <name evidence="7" type="ORF">H6G83_31110</name>
</gene>
<name>A0ABR8DEE5_9NOST</name>
<dbReference type="InterPro" id="IPR005467">
    <property type="entry name" value="His_kinase_dom"/>
</dbReference>
<dbReference type="SUPFAM" id="SSF55874">
    <property type="entry name" value="ATPase domain of HSP90 chaperone/DNA topoisomerase II/histidine kinase"/>
    <property type="match status" value="1"/>
</dbReference>
<comment type="caution">
    <text evidence="7">The sequence shown here is derived from an EMBL/GenBank/DDBJ whole genome shotgun (WGS) entry which is preliminary data.</text>
</comment>
<dbReference type="SMART" id="SM00387">
    <property type="entry name" value="HATPase_c"/>
    <property type="match status" value="1"/>
</dbReference>
<evidence type="ECO:0000256" key="5">
    <source>
        <dbReference type="ARBA" id="ARBA00023012"/>
    </source>
</evidence>
<dbReference type="PROSITE" id="PS50109">
    <property type="entry name" value="HIS_KIN"/>
    <property type="match status" value="1"/>
</dbReference>
<dbReference type="PANTHER" id="PTHR43711">
    <property type="entry name" value="TWO-COMPONENT HISTIDINE KINASE"/>
    <property type="match status" value="1"/>
</dbReference>
<evidence type="ECO:0000259" key="6">
    <source>
        <dbReference type="PROSITE" id="PS50109"/>
    </source>
</evidence>
<keyword evidence="3" id="KW-0808">Transferase</keyword>
<evidence type="ECO:0000256" key="1">
    <source>
        <dbReference type="ARBA" id="ARBA00000085"/>
    </source>
</evidence>
<evidence type="ECO:0000313" key="7">
    <source>
        <dbReference type="EMBL" id="MBD2505001.1"/>
    </source>
</evidence>